<dbReference type="PANTHER" id="PTHR10000">
    <property type="entry name" value="PHOSPHOSERINE PHOSPHATASE"/>
    <property type="match status" value="1"/>
</dbReference>
<dbReference type="SFLD" id="SFLDS00003">
    <property type="entry name" value="Haloacid_Dehalogenase"/>
    <property type="match status" value="1"/>
</dbReference>
<dbReference type="NCBIfam" id="TIGR01484">
    <property type="entry name" value="HAD-SF-IIB"/>
    <property type="match status" value="1"/>
</dbReference>
<dbReference type="InterPro" id="IPR023214">
    <property type="entry name" value="HAD_sf"/>
</dbReference>
<dbReference type="InterPro" id="IPR036412">
    <property type="entry name" value="HAD-like_sf"/>
</dbReference>
<dbReference type="SFLD" id="SFLDG01140">
    <property type="entry name" value="C2.B:_Phosphomannomutase_and_P"/>
    <property type="match status" value="1"/>
</dbReference>
<accession>A0ABY5LKF5</accession>
<evidence type="ECO:0000313" key="2">
    <source>
        <dbReference type="Proteomes" id="UP001058602"/>
    </source>
</evidence>
<reference evidence="1" key="1">
    <citation type="submission" date="2022-07" db="EMBL/GenBank/DDBJ databases">
        <title>Complete genome of Vibrio japonicus strain JCM 31412T and phylogenomic assessment of the Nereis clade of the genus Vibrio.</title>
        <authorList>
            <person name="Shlafstein M.D."/>
            <person name="Emsley S.A."/>
            <person name="Ushijima B."/>
            <person name="Videau P."/>
            <person name="Saw J.H."/>
        </authorList>
    </citation>
    <scope>NUCLEOTIDE SEQUENCE</scope>
    <source>
        <strain evidence="1">JCM 31412</strain>
    </source>
</reference>
<evidence type="ECO:0000313" key="1">
    <source>
        <dbReference type="EMBL" id="UUM31901.1"/>
    </source>
</evidence>
<dbReference type="InterPro" id="IPR000150">
    <property type="entry name" value="Cof"/>
</dbReference>
<dbReference type="Proteomes" id="UP001058602">
    <property type="component" value="Chromosome 2"/>
</dbReference>
<protein>
    <submittedName>
        <fullName evidence="1">Cof-type HAD-IIB family hydrolase</fullName>
    </submittedName>
</protein>
<organism evidence="1 2">
    <name type="scientific">Vibrio japonicus</name>
    <dbReference type="NCBI Taxonomy" id="1824638"/>
    <lineage>
        <taxon>Bacteria</taxon>
        <taxon>Pseudomonadati</taxon>
        <taxon>Pseudomonadota</taxon>
        <taxon>Gammaproteobacteria</taxon>
        <taxon>Vibrionales</taxon>
        <taxon>Vibrionaceae</taxon>
        <taxon>Vibrio</taxon>
    </lineage>
</organism>
<dbReference type="GO" id="GO:0016787">
    <property type="term" value="F:hydrolase activity"/>
    <property type="evidence" value="ECO:0007669"/>
    <property type="project" value="UniProtKB-KW"/>
</dbReference>
<dbReference type="RefSeq" id="WP_257085620.1">
    <property type="nucleotide sequence ID" value="NZ_CP102097.1"/>
</dbReference>
<dbReference type="PANTHER" id="PTHR10000:SF8">
    <property type="entry name" value="HAD SUPERFAMILY HYDROLASE-LIKE, TYPE 3"/>
    <property type="match status" value="1"/>
</dbReference>
<dbReference type="NCBIfam" id="TIGR00099">
    <property type="entry name" value="Cof-subfamily"/>
    <property type="match status" value="1"/>
</dbReference>
<name>A0ABY5LKF5_9VIBR</name>
<sequence>MSKSDIKFIAADMDGTLLDENSQLNPEFFDIYHQLTEKGIIFAAASGRQYYSLVNTFAPVKDQMMFIAENGTLVMHEGEELYSCEIDKTSIQEIIKQTRAIEDTQIVLCGKKSAYIETQHPDALKEFAKYYHRCEYVDDLLEVEDDFIKVAICHFGGTEELVYPHINKVFGHSHQVVVSAKIWLDVMNAKASKGAAIEYLQQSLGFSFEQTMSFGDYLNDMEMLKASSHSYAMENAHPTVKQTARFLAPSNKESGVLTVIKQQLL</sequence>
<dbReference type="Gene3D" id="3.40.50.1000">
    <property type="entry name" value="HAD superfamily/HAD-like"/>
    <property type="match status" value="1"/>
</dbReference>
<dbReference type="SFLD" id="SFLDG01144">
    <property type="entry name" value="C2.B.4:_PGP_Like"/>
    <property type="match status" value="1"/>
</dbReference>
<dbReference type="InterPro" id="IPR006379">
    <property type="entry name" value="HAD-SF_hydro_IIB"/>
</dbReference>
<keyword evidence="2" id="KW-1185">Reference proteome</keyword>
<dbReference type="EMBL" id="CP102097">
    <property type="protein sequence ID" value="UUM31901.1"/>
    <property type="molecule type" value="Genomic_DNA"/>
</dbReference>
<dbReference type="Pfam" id="PF08282">
    <property type="entry name" value="Hydrolase_3"/>
    <property type="match status" value="1"/>
</dbReference>
<proteinExistence type="predicted"/>
<dbReference type="SUPFAM" id="SSF56784">
    <property type="entry name" value="HAD-like"/>
    <property type="match status" value="1"/>
</dbReference>
<keyword evidence="1" id="KW-0378">Hydrolase</keyword>
<dbReference type="CDD" id="cd07518">
    <property type="entry name" value="HAD_YbiV-Like"/>
    <property type="match status" value="1"/>
</dbReference>
<dbReference type="Gene3D" id="3.30.1240.10">
    <property type="match status" value="1"/>
</dbReference>
<gene>
    <name evidence="1" type="ORF">NP165_16495</name>
</gene>